<dbReference type="InterPro" id="IPR003661">
    <property type="entry name" value="HisK_dim/P_dom"/>
</dbReference>
<evidence type="ECO:0000256" key="3">
    <source>
        <dbReference type="ARBA" id="ARBA00012438"/>
    </source>
</evidence>
<sequence length="725" mass="82640">MKSLKIKIPVLIIALVIFATIFSAYVSYNVASKEVKQHIINKNEIIANMISDQVSQYLLDAQNTVEYVAKNSDVADMEKIKKEINKVYNSYRWVDVMFYMTPEGTITYSQPHNDVIYQRNYVERGYYKYLMENKSTYISKVFISSLLNQPHIIIVSPILDETTGQVKGIIGGGVPLESIQEIVQKTQQSYDGKIYVIDSERKTLVSPDYKGLSKKILLERRIQIDGKTMDLEEIFENYAKGVGEYKNGPQTVYVSFSKIENYEGLIIVERDEEYIGKEIKRIQRELLPWVLLIIVIVLLLSISFAYTITDPIEKLVIYARKMSKDIHQGMEGFKVTKDNEIGELELAFSGMSQELSKKIADLKCSHKREKDTKKYLNNILRSAGTGIIVIDDKDKIIIFNKAAEKITGIKEDEFIGENVYALIKSINLPKTIFNKNLKASMMVEEEYKIKKNDGVEVPISMMISPIYDDASNIIGLVCLMKDLSQIKMLEQQIKREDRLKTIGELSSSIIHEIGNPLAGMTNLLEVLKDNIADEDLRDELIFAIREEVGMLNQIVINFLEFTRMHNNKKTDINILHVLDSALNILKPKMRYKNIRIIKKFPREIPSIRVDPPAMRQALVNILKNSIEAVGKFGMIELNVQILDADEKELIVSIKDNGAGMNEEMMDRIFNPFFTTKEDGTGLGLSIVHKIITDSGGSITVKSELGKYTEFILSFKGDRANESIDY</sequence>
<dbReference type="CDD" id="cd00130">
    <property type="entry name" value="PAS"/>
    <property type="match status" value="1"/>
</dbReference>
<accession>A0A4R2KG37</accession>
<keyword evidence="9" id="KW-0418">Kinase</keyword>
<keyword evidence="6" id="KW-0808">Transferase</keyword>
<evidence type="ECO:0000256" key="5">
    <source>
        <dbReference type="ARBA" id="ARBA00022553"/>
    </source>
</evidence>
<feature type="domain" description="PAC" evidence="17">
    <location>
        <begin position="443"/>
        <end position="495"/>
    </location>
</feature>
<dbReference type="SMART" id="SM00387">
    <property type="entry name" value="HATPase_c"/>
    <property type="match status" value="1"/>
</dbReference>
<evidence type="ECO:0000256" key="9">
    <source>
        <dbReference type="ARBA" id="ARBA00022777"/>
    </source>
</evidence>
<dbReference type="Gene3D" id="3.30.565.10">
    <property type="entry name" value="Histidine kinase-like ATPase, C-terminal domain"/>
    <property type="match status" value="1"/>
</dbReference>
<keyword evidence="12" id="KW-0902">Two-component regulatory system</keyword>
<dbReference type="SUPFAM" id="SSF47384">
    <property type="entry name" value="Homodimeric domain of signal transducing histidine kinase"/>
    <property type="match status" value="1"/>
</dbReference>
<dbReference type="InterPro" id="IPR029151">
    <property type="entry name" value="Sensor-like_sf"/>
</dbReference>
<dbReference type="PROSITE" id="PS50112">
    <property type="entry name" value="PAS"/>
    <property type="match status" value="1"/>
</dbReference>
<evidence type="ECO:0000313" key="18">
    <source>
        <dbReference type="EMBL" id="TCO71352.1"/>
    </source>
</evidence>
<dbReference type="EC" id="2.7.13.3" evidence="3"/>
<dbReference type="InterPro" id="IPR004358">
    <property type="entry name" value="Sig_transdc_His_kin-like_C"/>
</dbReference>
<feature type="transmembrane region" description="Helical" evidence="14">
    <location>
        <begin position="6"/>
        <end position="28"/>
    </location>
</feature>
<evidence type="ECO:0000256" key="11">
    <source>
        <dbReference type="ARBA" id="ARBA00022989"/>
    </source>
</evidence>
<comment type="caution">
    <text evidence="18">The sequence shown here is derived from an EMBL/GenBank/DDBJ whole genome shotgun (WGS) entry which is preliminary data.</text>
</comment>
<dbReference type="AlphaFoldDB" id="A0A4R2KG37"/>
<dbReference type="PANTHER" id="PTHR43065">
    <property type="entry name" value="SENSOR HISTIDINE KINASE"/>
    <property type="match status" value="1"/>
</dbReference>
<dbReference type="NCBIfam" id="TIGR00229">
    <property type="entry name" value="sensory_box"/>
    <property type="match status" value="1"/>
</dbReference>
<keyword evidence="11 14" id="KW-1133">Transmembrane helix</keyword>
<protein>
    <recommendedName>
        <fullName evidence="3">histidine kinase</fullName>
        <ecNumber evidence="3">2.7.13.3</ecNumber>
    </recommendedName>
</protein>
<dbReference type="GO" id="GO:0005886">
    <property type="term" value="C:plasma membrane"/>
    <property type="evidence" value="ECO:0007669"/>
    <property type="project" value="UniProtKB-SubCell"/>
</dbReference>
<evidence type="ECO:0000256" key="12">
    <source>
        <dbReference type="ARBA" id="ARBA00023012"/>
    </source>
</evidence>
<dbReference type="GO" id="GO:0005524">
    <property type="term" value="F:ATP binding"/>
    <property type="evidence" value="ECO:0007669"/>
    <property type="project" value="UniProtKB-KW"/>
</dbReference>
<evidence type="ECO:0000259" key="17">
    <source>
        <dbReference type="PROSITE" id="PS50113"/>
    </source>
</evidence>
<dbReference type="GO" id="GO:0000155">
    <property type="term" value="F:phosphorelay sensor kinase activity"/>
    <property type="evidence" value="ECO:0007669"/>
    <property type="project" value="InterPro"/>
</dbReference>
<evidence type="ECO:0000256" key="4">
    <source>
        <dbReference type="ARBA" id="ARBA00022475"/>
    </source>
</evidence>
<evidence type="ECO:0000256" key="13">
    <source>
        <dbReference type="ARBA" id="ARBA00023136"/>
    </source>
</evidence>
<dbReference type="InterPro" id="IPR000700">
    <property type="entry name" value="PAS-assoc_C"/>
</dbReference>
<gene>
    <name evidence="18" type="ORF">EV214_12221</name>
</gene>
<keyword evidence="7 14" id="KW-0812">Transmembrane</keyword>
<feature type="domain" description="Histidine kinase" evidence="15">
    <location>
        <begin position="508"/>
        <end position="718"/>
    </location>
</feature>
<dbReference type="SUPFAM" id="SSF55785">
    <property type="entry name" value="PYP-like sensor domain (PAS domain)"/>
    <property type="match status" value="1"/>
</dbReference>
<keyword evidence="10" id="KW-0067">ATP-binding</keyword>
<feature type="domain" description="PAS" evidence="16">
    <location>
        <begin position="372"/>
        <end position="423"/>
    </location>
</feature>
<dbReference type="Proteomes" id="UP000294919">
    <property type="component" value="Unassembled WGS sequence"/>
</dbReference>
<dbReference type="CDD" id="cd12914">
    <property type="entry name" value="PDC1_DGC_like"/>
    <property type="match status" value="1"/>
</dbReference>
<dbReference type="GO" id="GO:0006355">
    <property type="term" value="P:regulation of DNA-templated transcription"/>
    <property type="evidence" value="ECO:0007669"/>
    <property type="project" value="InterPro"/>
</dbReference>
<keyword evidence="19" id="KW-1185">Reference proteome</keyword>
<dbReference type="Gene3D" id="1.10.287.130">
    <property type="match status" value="1"/>
</dbReference>
<dbReference type="RefSeq" id="WP_132246661.1">
    <property type="nucleotide sequence ID" value="NZ_SLWV01000022.1"/>
</dbReference>
<feature type="transmembrane region" description="Helical" evidence="14">
    <location>
        <begin position="286"/>
        <end position="306"/>
    </location>
</feature>
<keyword evidence="8" id="KW-0547">Nucleotide-binding</keyword>
<evidence type="ECO:0000256" key="6">
    <source>
        <dbReference type="ARBA" id="ARBA00022679"/>
    </source>
</evidence>
<dbReference type="Gene3D" id="3.30.450.20">
    <property type="entry name" value="PAS domain"/>
    <property type="match status" value="2"/>
</dbReference>
<dbReference type="Pfam" id="PF00989">
    <property type="entry name" value="PAS"/>
    <property type="match status" value="1"/>
</dbReference>
<keyword evidence="13 14" id="KW-0472">Membrane</keyword>
<dbReference type="SMART" id="SM00091">
    <property type="entry name" value="PAS"/>
    <property type="match status" value="1"/>
</dbReference>
<dbReference type="PROSITE" id="PS50109">
    <property type="entry name" value="HIS_KIN"/>
    <property type="match status" value="1"/>
</dbReference>
<proteinExistence type="predicted"/>
<evidence type="ECO:0000256" key="2">
    <source>
        <dbReference type="ARBA" id="ARBA00004651"/>
    </source>
</evidence>
<dbReference type="PRINTS" id="PR00344">
    <property type="entry name" value="BCTRLSENSOR"/>
</dbReference>
<comment type="catalytic activity">
    <reaction evidence="1">
        <text>ATP + protein L-histidine = ADP + protein N-phospho-L-histidine.</text>
        <dbReference type="EC" id="2.7.13.3"/>
    </reaction>
</comment>
<evidence type="ECO:0000256" key="1">
    <source>
        <dbReference type="ARBA" id="ARBA00000085"/>
    </source>
</evidence>
<comment type="subcellular location">
    <subcellularLocation>
        <location evidence="2">Cell membrane</location>
        <topology evidence="2">Multi-pass membrane protein</topology>
    </subcellularLocation>
</comment>
<reference evidence="18 19" key="1">
    <citation type="submission" date="2019-03" db="EMBL/GenBank/DDBJ databases">
        <title>Genomic Encyclopedia of Type Strains, Phase IV (KMG-IV): sequencing the most valuable type-strain genomes for metagenomic binning, comparative biology and taxonomic classification.</title>
        <authorList>
            <person name="Goeker M."/>
        </authorList>
    </citation>
    <scope>NUCLEOTIDE SEQUENCE [LARGE SCALE GENOMIC DNA]</scope>
    <source>
        <strain evidence="18 19">DSM 102940</strain>
    </source>
</reference>
<evidence type="ECO:0000313" key="19">
    <source>
        <dbReference type="Proteomes" id="UP000294919"/>
    </source>
</evidence>
<dbReference type="Pfam" id="PF02518">
    <property type="entry name" value="HATPase_c"/>
    <property type="match status" value="1"/>
</dbReference>
<dbReference type="InterPro" id="IPR036890">
    <property type="entry name" value="HATPase_C_sf"/>
</dbReference>
<dbReference type="SMART" id="SM00388">
    <property type="entry name" value="HisKA"/>
    <property type="match status" value="1"/>
</dbReference>
<evidence type="ECO:0000256" key="7">
    <source>
        <dbReference type="ARBA" id="ARBA00022692"/>
    </source>
</evidence>
<dbReference type="CDD" id="cd00082">
    <property type="entry name" value="HisKA"/>
    <property type="match status" value="1"/>
</dbReference>
<dbReference type="PROSITE" id="PS50113">
    <property type="entry name" value="PAC"/>
    <property type="match status" value="1"/>
</dbReference>
<organism evidence="18 19">
    <name type="scientific">Marinisporobacter balticus</name>
    <dbReference type="NCBI Taxonomy" id="2018667"/>
    <lineage>
        <taxon>Bacteria</taxon>
        <taxon>Bacillati</taxon>
        <taxon>Bacillota</taxon>
        <taxon>Clostridia</taxon>
        <taxon>Peptostreptococcales</taxon>
        <taxon>Thermotaleaceae</taxon>
        <taxon>Marinisporobacter</taxon>
    </lineage>
</organism>
<keyword evidence="4" id="KW-1003">Cell membrane</keyword>
<dbReference type="InterPro" id="IPR003594">
    <property type="entry name" value="HATPase_dom"/>
</dbReference>
<dbReference type="EMBL" id="SLWV01000022">
    <property type="protein sequence ID" value="TCO71352.1"/>
    <property type="molecule type" value="Genomic_DNA"/>
</dbReference>
<evidence type="ECO:0000256" key="10">
    <source>
        <dbReference type="ARBA" id="ARBA00022840"/>
    </source>
</evidence>
<keyword evidence="5" id="KW-0597">Phosphoprotein</keyword>
<evidence type="ECO:0000256" key="14">
    <source>
        <dbReference type="SAM" id="Phobius"/>
    </source>
</evidence>
<dbReference type="Gene3D" id="6.10.340.10">
    <property type="match status" value="1"/>
</dbReference>
<name>A0A4R2KG37_9FIRM</name>
<dbReference type="SUPFAM" id="SSF103190">
    <property type="entry name" value="Sensory domain-like"/>
    <property type="match status" value="1"/>
</dbReference>
<dbReference type="OrthoDB" id="9764522at2"/>
<dbReference type="SUPFAM" id="SSF55874">
    <property type="entry name" value="ATPase domain of HSP90 chaperone/DNA topoisomerase II/histidine kinase"/>
    <property type="match status" value="1"/>
</dbReference>
<dbReference type="InterPro" id="IPR013767">
    <property type="entry name" value="PAS_fold"/>
</dbReference>
<evidence type="ECO:0000259" key="16">
    <source>
        <dbReference type="PROSITE" id="PS50112"/>
    </source>
</evidence>
<dbReference type="InterPro" id="IPR036097">
    <property type="entry name" value="HisK_dim/P_sf"/>
</dbReference>
<evidence type="ECO:0000256" key="8">
    <source>
        <dbReference type="ARBA" id="ARBA00022741"/>
    </source>
</evidence>
<dbReference type="InterPro" id="IPR005467">
    <property type="entry name" value="His_kinase_dom"/>
</dbReference>
<evidence type="ECO:0000259" key="15">
    <source>
        <dbReference type="PROSITE" id="PS50109"/>
    </source>
</evidence>
<dbReference type="InterPro" id="IPR035965">
    <property type="entry name" value="PAS-like_dom_sf"/>
</dbReference>
<dbReference type="InterPro" id="IPR000014">
    <property type="entry name" value="PAS"/>
</dbReference>
<dbReference type="PANTHER" id="PTHR43065:SF10">
    <property type="entry name" value="PEROXIDE STRESS-ACTIVATED HISTIDINE KINASE MAK3"/>
    <property type="match status" value="1"/>
</dbReference>
<dbReference type="InterPro" id="IPR033479">
    <property type="entry name" value="dCache_1"/>
</dbReference>
<dbReference type="Pfam" id="PF00512">
    <property type="entry name" value="HisKA"/>
    <property type="match status" value="1"/>
</dbReference>
<dbReference type="Pfam" id="PF02743">
    <property type="entry name" value="dCache_1"/>
    <property type="match status" value="1"/>
</dbReference>